<accession>W9QQX0</accession>
<feature type="transmembrane region" description="Helical" evidence="2">
    <location>
        <begin position="12"/>
        <end position="32"/>
    </location>
</feature>
<gene>
    <name evidence="3" type="ORF">L484_020995</name>
</gene>
<dbReference type="EMBL" id="KE343679">
    <property type="protein sequence ID" value="EXB38074.1"/>
    <property type="molecule type" value="Genomic_DNA"/>
</dbReference>
<proteinExistence type="predicted"/>
<evidence type="ECO:0000256" key="1">
    <source>
        <dbReference type="SAM" id="MobiDB-lite"/>
    </source>
</evidence>
<feature type="region of interest" description="Disordered" evidence="1">
    <location>
        <begin position="38"/>
        <end position="105"/>
    </location>
</feature>
<reference evidence="4" key="1">
    <citation type="submission" date="2013-01" db="EMBL/GenBank/DDBJ databases">
        <title>Draft Genome Sequence of a Mulberry Tree, Morus notabilis C.K. Schneid.</title>
        <authorList>
            <person name="He N."/>
            <person name="Zhao S."/>
        </authorList>
    </citation>
    <scope>NUCLEOTIDE SEQUENCE</scope>
</reference>
<keyword evidence="4" id="KW-1185">Reference proteome</keyword>
<sequence>MIRRRVHTCFEFTHVAMDMIVIGYVMGLIFLLSPTLPIPKESEERPTAAASTPPSSPPPPHPNASPIGSPDHALDDVHALLSNDERDHDLGHGDDGVHDEERRPH</sequence>
<evidence type="ECO:0000313" key="4">
    <source>
        <dbReference type="Proteomes" id="UP000030645"/>
    </source>
</evidence>
<keyword evidence="2" id="KW-0472">Membrane</keyword>
<name>W9QQX0_9ROSA</name>
<feature type="compositionally biased region" description="Basic and acidic residues" evidence="1">
    <location>
        <begin position="72"/>
        <end position="105"/>
    </location>
</feature>
<evidence type="ECO:0000256" key="2">
    <source>
        <dbReference type="SAM" id="Phobius"/>
    </source>
</evidence>
<keyword evidence="2" id="KW-1133">Transmembrane helix</keyword>
<keyword evidence="2" id="KW-0812">Transmembrane</keyword>
<dbReference type="AlphaFoldDB" id="W9QQX0"/>
<feature type="compositionally biased region" description="Pro residues" evidence="1">
    <location>
        <begin position="54"/>
        <end position="63"/>
    </location>
</feature>
<dbReference type="Proteomes" id="UP000030645">
    <property type="component" value="Unassembled WGS sequence"/>
</dbReference>
<protein>
    <submittedName>
        <fullName evidence="3">Uncharacterized protein</fullName>
    </submittedName>
</protein>
<organism evidence="3 4">
    <name type="scientific">Morus notabilis</name>
    <dbReference type="NCBI Taxonomy" id="981085"/>
    <lineage>
        <taxon>Eukaryota</taxon>
        <taxon>Viridiplantae</taxon>
        <taxon>Streptophyta</taxon>
        <taxon>Embryophyta</taxon>
        <taxon>Tracheophyta</taxon>
        <taxon>Spermatophyta</taxon>
        <taxon>Magnoliopsida</taxon>
        <taxon>eudicotyledons</taxon>
        <taxon>Gunneridae</taxon>
        <taxon>Pentapetalae</taxon>
        <taxon>rosids</taxon>
        <taxon>fabids</taxon>
        <taxon>Rosales</taxon>
        <taxon>Moraceae</taxon>
        <taxon>Moreae</taxon>
        <taxon>Morus</taxon>
    </lineage>
</organism>
<evidence type="ECO:0000313" key="3">
    <source>
        <dbReference type="EMBL" id="EXB38074.1"/>
    </source>
</evidence>